<comment type="caution">
    <text evidence="2">The sequence shown here is derived from an EMBL/GenBank/DDBJ whole genome shotgun (WGS) entry which is preliminary data.</text>
</comment>
<proteinExistence type="predicted"/>
<reference evidence="2" key="2">
    <citation type="journal article" date="2023" name="BMC Genomics">
        <title>Pest status, molecular evolution, and epigenetic factors derived from the genome assembly of Frankliniella fusca, a thysanopteran phytovirus vector.</title>
        <authorList>
            <person name="Catto M.A."/>
            <person name="Labadie P.E."/>
            <person name="Jacobson A.L."/>
            <person name="Kennedy G.G."/>
            <person name="Srinivasan R."/>
            <person name="Hunt B.G."/>
        </authorList>
    </citation>
    <scope>NUCLEOTIDE SEQUENCE</scope>
    <source>
        <strain evidence="2">PL_HMW_Pooled</strain>
    </source>
</reference>
<gene>
    <name evidence="2" type="ORF">KUF71_018935</name>
</gene>
<name>A0AAE1GT71_9NEOP</name>
<protein>
    <submittedName>
        <fullName evidence="2">Pup--protein ligase</fullName>
    </submittedName>
</protein>
<dbReference type="GO" id="GO:0016874">
    <property type="term" value="F:ligase activity"/>
    <property type="evidence" value="ECO:0007669"/>
    <property type="project" value="UniProtKB-KW"/>
</dbReference>
<organism evidence="2 3">
    <name type="scientific">Frankliniella fusca</name>
    <dbReference type="NCBI Taxonomy" id="407009"/>
    <lineage>
        <taxon>Eukaryota</taxon>
        <taxon>Metazoa</taxon>
        <taxon>Ecdysozoa</taxon>
        <taxon>Arthropoda</taxon>
        <taxon>Hexapoda</taxon>
        <taxon>Insecta</taxon>
        <taxon>Pterygota</taxon>
        <taxon>Neoptera</taxon>
        <taxon>Paraneoptera</taxon>
        <taxon>Thysanoptera</taxon>
        <taxon>Terebrantia</taxon>
        <taxon>Thripoidea</taxon>
        <taxon>Thripidae</taxon>
        <taxon>Frankliniella</taxon>
    </lineage>
</organism>
<evidence type="ECO:0000256" key="1">
    <source>
        <dbReference type="SAM" id="MobiDB-lite"/>
    </source>
</evidence>
<accession>A0AAE1GT71</accession>
<feature type="region of interest" description="Disordered" evidence="1">
    <location>
        <begin position="56"/>
        <end position="100"/>
    </location>
</feature>
<keyword evidence="3" id="KW-1185">Reference proteome</keyword>
<keyword evidence="2" id="KW-0436">Ligase</keyword>
<dbReference type="EMBL" id="JAHWGI010000063">
    <property type="protein sequence ID" value="KAK3908507.1"/>
    <property type="molecule type" value="Genomic_DNA"/>
</dbReference>
<feature type="compositionally biased region" description="Basic and acidic residues" evidence="1">
    <location>
        <begin position="81"/>
        <end position="94"/>
    </location>
</feature>
<evidence type="ECO:0000313" key="3">
    <source>
        <dbReference type="Proteomes" id="UP001219518"/>
    </source>
</evidence>
<sequence length="100" mass="10375">MLNRTLTPAVLCCSAAALRRHPAPGQRTGAVGQQTDADGVPVGGVQAARQDHVVEGRAEARQRAASGVVQGDSSAPLDPPPKVEPRTAANERKMGCILKQ</sequence>
<dbReference type="AlphaFoldDB" id="A0AAE1GT71"/>
<feature type="region of interest" description="Disordered" evidence="1">
    <location>
        <begin position="21"/>
        <end position="42"/>
    </location>
</feature>
<dbReference type="Proteomes" id="UP001219518">
    <property type="component" value="Unassembled WGS sequence"/>
</dbReference>
<evidence type="ECO:0000313" key="2">
    <source>
        <dbReference type="EMBL" id="KAK3908507.1"/>
    </source>
</evidence>
<reference evidence="2" key="1">
    <citation type="submission" date="2021-07" db="EMBL/GenBank/DDBJ databases">
        <authorList>
            <person name="Catto M.A."/>
            <person name="Jacobson A."/>
            <person name="Kennedy G."/>
            <person name="Labadie P."/>
            <person name="Hunt B.G."/>
            <person name="Srinivasan R."/>
        </authorList>
    </citation>
    <scope>NUCLEOTIDE SEQUENCE</scope>
    <source>
        <strain evidence="2">PL_HMW_Pooled</strain>
        <tissue evidence="2">Head</tissue>
    </source>
</reference>